<keyword evidence="3" id="KW-1185">Reference proteome</keyword>
<evidence type="ECO:0000256" key="1">
    <source>
        <dbReference type="SAM" id="MobiDB-lite"/>
    </source>
</evidence>
<dbReference type="Pfam" id="PF14428">
    <property type="entry name" value="DddA-like"/>
    <property type="match status" value="1"/>
</dbReference>
<dbReference type="InterPro" id="IPR032724">
    <property type="entry name" value="SCP1.201-like"/>
</dbReference>
<dbReference type="EMBL" id="QPJC01000017">
    <property type="protein sequence ID" value="RCW39185.1"/>
    <property type="molecule type" value="Genomic_DNA"/>
</dbReference>
<reference evidence="2 3" key="1">
    <citation type="submission" date="2018-07" db="EMBL/GenBank/DDBJ databases">
        <title>Genomic Encyclopedia of Type Strains, Phase III (KMG-III): the genomes of soil and plant-associated and newly described type strains.</title>
        <authorList>
            <person name="Whitman W."/>
        </authorList>
    </citation>
    <scope>NUCLEOTIDE SEQUENCE [LARGE SCALE GENOMIC DNA]</scope>
    <source>
        <strain evidence="2 3">CECT 8575</strain>
    </source>
</reference>
<feature type="region of interest" description="Disordered" evidence="1">
    <location>
        <begin position="92"/>
        <end position="115"/>
    </location>
</feature>
<dbReference type="RefSeq" id="WP_114454841.1">
    <property type="nucleotide sequence ID" value="NZ_QPJC01000017.1"/>
</dbReference>
<dbReference type="OrthoDB" id="3812876at2"/>
<evidence type="ECO:0000313" key="2">
    <source>
        <dbReference type="EMBL" id="RCW39185.1"/>
    </source>
</evidence>
<sequence>MAESALERLAARLRGVLVSVEIARAAVHSAAESAGESRDGLVAATYGTEDAELVEGIGGAAQVVLDLEYEIDRADAARSLIERYLASLGVDGSSPGVEDGTGDGSVPAAGRPEFGSPEWVAEVGRRIAPEEGTHVTTGIGFDDHGTEVGRIRSTEDHLAEQTYTFLADSVQFPKPLGWRVGDKLATVAHTETKFAMWMRQHGIRNLTVVINHRKVCGRPHGCQVAVRTILPRGSTMTVISSMSGIRWELKGVATP</sequence>
<name>A0A368VG48_9ACTN</name>
<protein>
    <submittedName>
        <fullName evidence="2">Nucleic acid/nucleotide deaminase of polymorphic system toxin</fullName>
    </submittedName>
</protein>
<comment type="caution">
    <text evidence="2">The sequence shown here is derived from an EMBL/GenBank/DDBJ whole genome shotgun (WGS) entry which is preliminary data.</text>
</comment>
<evidence type="ECO:0000313" key="3">
    <source>
        <dbReference type="Proteomes" id="UP000253495"/>
    </source>
</evidence>
<organism evidence="2 3">
    <name type="scientific">Halopolyspora algeriensis</name>
    <dbReference type="NCBI Taxonomy" id="1500506"/>
    <lineage>
        <taxon>Bacteria</taxon>
        <taxon>Bacillati</taxon>
        <taxon>Actinomycetota</taxon>
        <taxon>Actinomycetes</taxon>
        <taxon>Actinomycetes incertae sedis</taxon>
        <taxon>Halopolyspora</taxon>
    </lineage>
</organism>
<proteinExistence type="predicted"/>
<gene>
    <name evidence="2" type="ORF">DFQ14_11721</name>
</gene>
<accession>A0A368VG48</accession>
<dbReference type="Proteomes" id="UP000253495">
    <property type="component" value="Unassembled WGS sequence"/>
</dbReference>
<dbReference type="AlphaFoldDB" id="A0A368VG48"/>